<keyword evidence="2" id="KW-0963">Cytoplasm</keyword>
<dbReference type="NCBIfam" id="TIGR00594">
    <property type="entry name" value="polc"/>
    <property type="match status" value="1"/>
</dbReference>
<dbReference type="SUPFAM" id="SSF89550">
    <property type="entry name" value="PHP domain-like"/>
    <property type="match status" value="1"/>
</dbReference>
<keyword evidence="8" id="KW-0234">DNA repair</keyword>
<dbReference type="InterPro" id="IPR041931">
    <property type="entry name" value="DNA_pol3_alpha_thumb_dom"/>
</dbReference>
<dbReference type="CDD" id="cd04485">
    <property type="entry name" value="DnaE_OBF"/>
    <property type="match status" value="1"/>
</dbReference>
<dbReference type="SMART" id="SM00481">
    <property type="entry name" value="POLIIIAc"/>
    <property type="match status" value="1"/>
</dbReference>
<name>A0A8J3A8D4_9ACTN</name>
<dbReference type="Gene3D" id="1.10.10.1600">
    <property type="entry name" value="Bacterial DNA polymerase III alpha subunit, thumb domain"/>
    <property type="match status" value="1"/>
</dbReference>
<evidence type="ECO:0000256" key="7">
    <source>
        <dbReference type="ARBA" id="ARBA00022932"/>
    </source>
</evidence>
<reference evidence="12" key="2">
    <citation type="submission" date="2020-09" db="EMBL/GenBank/DDBJ databases">
        <authorList>
            <person name="Sun Q."/>
            <person name="Zhou Y."/>
        </authorList>
    </citation>
    <scope>NUCLEOTIDE SEQUENCE</scope>
    <source>
        <strain evidence="12">CGMCC 1.14988</strain>
    </source>
</reference>
<accession>A0A8J3A8D4</accession>
<proteinExistence type="predicted"/>
<dbReference type="InterPro" id="IPR004013">
    <property type="entry name" value="PHP_dom"/>
</dbReference>
<reference evidence="12" key="1">
    <citation type="journal article" date="2014" name="Int. J. Syst. Evol. Microbiol.">
        <title>Complete genome sequence of Corynebacterium casei LMG S-19264T (=DSM 44701T), isolated from a smear-ripened cheese.</title>
        <authorList>
            <consortium name="US DOE Joint Genome Institute (JGI-PGF)"/>
            <person name="Walter F."/>
            <person name="Albersmeier A."/>
            <person name="Kalinowski J."/>
            <person name="Ruckert C."/>
        </authorList>
    </citation>
    <scope>NUCLEOTIDE SEQUENCE</scope>
    <source>
        <strain evidence="12">CGMCC 1.14988</strain>
    </source>
</reference>
<feature type="region of interest" description="Disordered" evidence="10">
    <location>
        <begin position="129"/>
        <end position="152"/>
    </location>
</feature>
<dbReference type="InterPro" id="IPR004805">
    <property type="entry name" value="DnaE2/DnaE/PolC"/>
</dbReference>
<feature type="domain" description="Polymerase/histidinol phosphatase N-terminal" evidence="11">
    <location>
        <begin position="59"/>
        <end position="126"/>
    </location>
</feature>
<dbReference type="Pfam" id="PF02811">
    <property type="entry name" value="PHP"/>
    <property type="match status" value="1"/>
</dbReference>
<evidence type="ECO:0000256" key="4">
    <source>
        <dbReference type="ARBA" id="ARBA00022695"/>
    </source>
</evidence>
<dbReference type="RefSeq" id="WP_130649572.1">
    <property type="nucleotide sequence ID" value="NZ_BMHA01000003.1"/>
</dbReference>
<evidence type="ECO:0000256" key="8">
    <source>
        <dbReference type="ARBA" id="ARBA00023204"/>
    </source>
</evidence>
<feature type="region of interest" description="Disordered" evidence="10">
    <location>
        <begin position="1"/>
        <end position="31"/>
    </location>
</feature>
<dbReference type="Pfam" id="PF14579">
    <property type="entry name" value="HHH_6"/>
    <property type="match status" value="1"/>
</dbReference>
<dbReference type="InterPro" id="IPR016195">
    <property type="entry name" value="Pol/histidinol_Pase-like"/>
</dbReference>
<gene>
    <name evidence="12" type="ORF">GCM10011354_08360</name>
</gene>
<keyword evidence="3" id="KW-0808">Transferase</keyword>
<dbReference type="Proteomes" id="UP000650511">
    <property type="component" value="Unassembled WGS sequence"/>
</dbReference>
<dbReference type="GO" id="GO:0006281">
    <property type="term" value="P:DNA repair"/>
    <property type="evidence" value="ECO:0007669"/>
    <property type="project" value="UniProtKB-KW"/>
</dbReference>
<dbReference type="InterPro" id="IPR029460">
    <property type="entry name" value="DNAPol_HHH"/>
</dbReference>
<dbReference type="InterPro" id="IPR003141">
    <property type="entry name" value="Pol/His_phosphatase_N"/>
</dbReference>
<evidence type="ECO:0000313" key="12">
    <source>
        <dbReference type="EMBL" id="GGI04291.1"/>
    </source>
</evidence>
<evidence type="ECO:0000256" key="9">
    <source>
        <dbReference type="ARBA" id="ARBA00049244"/>
    </source>
</evidence>
<keyword evidence="13" id="KW-1185">Reference proteome</keyword>
<sequence length="1296" mass="140306">MASPRRWSPPGGSAPGGRTEHGASVADHEVDVRRAAEAAEALYRAGRSRPAPPGTPPFAHLSARTSYSLRDGAIRPRELAAAAAAAGMTHVAVTDRDGLYGAVRFAQACAAEGVTPVFGSDLALVPRDDRPGWERTRGGRVREDGEARPGRGAGWLEDDAARVTLLARTQDGYGELCRTVSAAHAEVRSDPHLPADALGTAATSDGVVALLGVDSPVGRLLAAGRADAAEAELRRWLEVFGRDGVVLGVRNHRVAPGGRRSLAGGSGGHDLAEPGDDARIRRTLELAERLQVRAAAVNDVRYLTTDDAAVADVLRCVRHQVPLGRRHLGRTTAEAWFTTAADQHERFRERPDLLVAAHELATSCAVDLGIGGLQVPRLSGLAPETAAGELHQRCWSGAAERFTRITPAVRERLEHELGMIDQLGLHDLFLAVAAIVADVRELGILVACRGSAAGSLVCYVLRISDVDPIANGLAFERFLNPYRDELPDIDLDVESHRREDVYDLVMARFGEDRTACVAMVETFQARMAVREVGKVLGLPPEEIDLIAKGFHHARARDVRTALEQLPELRGSRLDAGQLTRLFDLVERIDGFPRHLAMHPCGILLGDRDLTTRTPLERSAHGYSMSQFDKDDVAALGLLKLDVLGVRMLSAMSHALGLVNGTLQRFPPSATDGPVPGVQASAPTRDADPSLPGRDARGRLSVDAIPDGDEDTYALIRSTHSVGIFQIESPGQRELLGRLQPDRFGDLITEISLFRPGPVKADMVSPYVSRRHGEEETRYLHPCLEPVLAETHGVIVYHEQVMGVLAALTGCDLAYADLLRRQLSDPRRVGSIRGWVIARARDRGLTREHAQQVWDQLASFASFGFCKAHAAAFAVPTYRSAFLKAHVFPEFAAGLLTHDPGMYPRRMILDECRLFGIAVLPADVNRSIGPYTVEVVDRGLADHLLGLTAAVRARQRGEDPAPHLPPGWTWPCEVPDGRVPRPRAGAPATAVRVARPVPPTGFDSGEAGNGYRYAVRIGLQDVKGATDAEVAALIDGRPFPTLADLRERGGLSRPTAEALVDIGALDQLAGVGRKGGPANRRALRLAVEELWGTAGRRRRARPDGRRVEQTALDLHADHTPELPEDRASDRVRAELAVSGMDVSRHVLSFYEPLLEVLGVVRACELADLPTQTTVRVAGVKVAVQSPAQRSGQRVLFLSLDDRTGQTQTTYFERNLDDCAWTVLHAWLLVAEGRVSRRGRMGATVTGTRAWDLSRLWRAWQEGWLDAALAERGTPAPHERAVARPAGLTAAEFGRGST</sequence>
<comment type="catalytic activity">
    <reaction evidence="9">
        <text>DNA(n) + a 2'-deoxyribonucleoside 5'-triphosphate = DNA(n+1) + diphosphate</text>
        <dbReference type="Rhea" id="RHEA:22508"/>
        <dbReference type="Rhea" id="RHEA-COMP:17339"/>
        <dbReference type="Rhea" id="RHEA-COMP:17340"/>
        <dbReference type="ChEBI" id="CHEBI:33019"/>
        <dbReference type="ChEBI" id="CHEBI:61560"/>
        <dbReference type="ChEBI" id="CHEBI:173112"/>
        <dbReference type="EC" id="2.7.7.7"/>
    </reaction>
</comment>
<evidence type="ECO:0000259" key="11">
    <source>
        <dbReference type="SMART" id="SM00481"/>
    </source>
</evidence>
<dbReference type="InterPro" id="IPR040982">
    <property type="entry name" value="DNA_pol3_finger"/>
</dbReference>
<dbReference type="InterPro" id="IPR011708">
    <property type="entry name" value="DNA_pol3_alpha_NTPase_dom"/>
</dbReference>
<keyword evidence="4" id="KW-0548">Nucleotidyltransferase</keyword>
<dbReference type="EC" id="2.7.7.7" evidence="1"/>
<evidence type="ECO:0000256" key="2">
    <source>
        <dbReference type="ARBA" id="ARBA00022490"/>
    </source>
</evidence>
<evidence type="ECO:0000256" key="1">
    <source>
        <dbReference type="ARBA" id="ARBA00012417"/>
    </source>
</evidence>
<organism evidence="12 13">
    <name type="scientific">Egicoccus halophilus</name>
    <dbReference type="NCBI Taxonomy" id="1670830"/>
    <lineage>
        <taxon>Bacteria</taxon>
        <taxon>Bacillati</taxon>
        <taxon>Actinomycetota</taxon>
        <taxon>Nitriliruptoria</taxon>
        <taxon>Egicoccales</taxon>
        <taxon>Egicoccaceae</taxon>
        <taxon>Egicoccus</taxon>
    </lineage>
</organism>
<feature type="region of interest" description="Disordered" evidence="10">
    <location>
        <begin position="666"/>
        <end position="698"/>
    </location>
</feature>
<keyword evidence="5" id="KW-0235">DNA replication</keyword>
<comment type="caution">
    <text evidence="12">The sequence shown here is derived from an EMBL/GenBank/DDBJ whole genome shotgun (WGS) entry which is preliminary data.</text>
</comment>
<dbReference type="EMBL" id="BMHA01000003">
    <property type="protein sequence ID" value="GGI04291.1"/>
    <property type="molecule type" value="Genomic_DNA"/>
</dbReference>
<feature type="compositionally biased region" description="Basic and acidic residues" evidence="10">
    <location>
        <begin position="129"/>
        <end position="149"/>
    </location>
</feature>
<keyword evidence="7" id="KW-0239">DNA-directed DNA polymerase</keyword>
<dbReference type="OrthoDB" id="9803237at2"/>
<dbReference type="PANTHER" id="PTHR32294:SF4">
    <property type="entry name" value="ERROR-PRONE DNA POLYMERASE"/>
    <property type="match status" value="1"/>
</dbReference>
<dbReference type="Pfam" id="PF17657">
    <property type="entry name" value="DNA_pol3_finger"/>
    <property type="match status" value="1"/>
</dbReference>
<keyword evidence="6" id="KW-0227">DNA damage</keyword>
<dbReference type="GO" id="GO:0003887">
    <property type="term" value="F:DNA-directed DNA polymerase activity"/>
    <property type="evidence" value="ECO:0007669"/>
    <property type="project" value="UniProtKB-KW"/>
</dbReference>
<dbReference type="PANTHER" id="PTHR32294">
    <property type="entry name" value="DNA POLYMERASE III SUBUNIT ALPHA"/>
    <property type="match status" value="1"/>
</dbReference>
<dbReference type="Gene3D" id="3.20.20.140">
    <property type="entry name" value="Metal-dependent hydrolases"/>
    <property type="match status" value="1"/>
</dbReference>
<feature type="compositionally biased region" description="Basic and acidic residues" evidence="10">
    <location>
        <begin position="18"/>
        <end position="31"/>
    </location>
</feature>
<protein>
    <recommendedName>
        <fullName evidence="1">DNA-directed DNA polymerase</fullName>
        <ecNumber evidence="1">2.7.7.7</ecNumber>
    </recommendedName>
</protein>
<evidence type="ECO:0000256" key="3">
    <source>
        <dbReference type="ARBA" id="ARBA00022679"/>
    </source>
</evidence>
<evidence type="ECO:0000256" key="6">
    <source>
        <dbReference type="ARBA" id="ARBA00022763"/>
    </source>
</evidence>
<evidence type="ECO:0000313" key="13">
    <source>
        <dbReference type="Proteomes" id="UP000650511"/>
    </source>
</evidence>
<dbReference type="GO" id="GO:0008408">
    <property type="term" value="F:3'-5' exonuclease activity"/>
    <property type="evidence" value="ECO:0007669"/>
    <property type="project" value="InterPro"/>
</dbReference>
<dbReference type="GO" id="GO:0006260">
    <property type="term" value="P:DNA replication"/>
    <property type="evidence" value="ECO:0007669"/>
    <property type="project" value="UniProtKB-KW"/>
</dbReference>
<evidence type="ECO:0000256" key="10">
    <source>
        <dbReference type="SAM" id="MobiDB-lite"/>
    </source>
</evidence>
<evidence type="ECO:0000256" key="5">
    <source>
        <dbReference type="ARBA" id="ARBA00022705"/>
    </source>
</evidence>
<dbReference type="Pfam" id="PF07733">
    <property type="entry name" value="DNA_pol3_alpha"/>
    <property type="match status" value="1"/>
</dbReference>